<dbReference type="Proteomes" id="UP000231019">
    <property type="component" value="Unassembled WGS sequence"/>
</dbReference>
<dbReference type="PANTHER" id="PTHR23150:SF19">
    <property type="entry name" value="FORMYLGLYCINE-GENERATING ENZYME"/>
    <property type="match status" value="1"/>
</dbReference>
<dbReference type="GO" id="GO:0120147">
    <property type="term" value="F:formylglycine-generating oxidase activity"/>
    <property type="evidence" value="ECO:0007669"/>
    <property type="project" value="TreeGrafter"/>
</dbReference>
<feature type="chain" id="PRO_5014915332" evidence="2">
    <location>
        <begin position="28"/>
        <end position="293"/>
    </location>
</feature>
<evidence type="ECO:0000256" key="1">
    <source>
        <dbReference type="SAM" id="MobiDB-lite"/>
    </source>
</evidence>
<accession>A0A2M7G7I4</accession>
<dbReference type="PANTHER" id="PTHR23150">
    <property type="entry name" value="SULFATASE MODIFYING FACTOR 1, 2"/>
    <property type="match status" value="1"/>
</dbReference>
<dbReference type="SUPFAM" id="SSF56436">
    <property type="entry name" value="C-type lectin-like"/>
    <property type="match status" value="1"/>
</dbReference>
<evidence type="ECO:0000313" key="4">
    <source>
        <dbReference type="EMBL" id="PIW18042.1"/>
    </source>
</evidence>
<feature type="region of interest" description="Disordered" evidence="1">
    <location>
        <begin position="271"/>
        <end position="293"/>
    </location>
</feature>
<evidence type="ECO:0000259" key="3">
    <source>
        <dbReference type="Pfam" id="PF03781"/>
    </source>
</evidence>
<dbReference type="Pfam" id="PF03781">
    <property type="entry name" value="FGE-sulfatase"/>
    <property type="match status" value="1"/>
</dbReference>
<dbReference type="InterPro" id="IPR005532">
    <property type="entry name" value="SUMF_dom"/>
</dbReference>
<protein>
    <submittedName>
        <fullName evidence="4">Formylglycine-generating enzyme family protein</fullName>
    </submittedName>
</protein>
<feature type="signal peptide" evidence="2">
    <location>
        <begin position="1"/>
        <end position="27"/>
    </location>
</feature>
<sequence>MVRKQRIAFGVCLYTALGLGLVACQTAANPSSVAQVKASPSPAVMASQTPEAMASAQPSASPSAAPSAQTSENLEAQLGFKFVSVPAGSFAMGDSKEGPVHQVTFTQGFQLQSTELTQAQWQAVMGTNPSYTKGDNLPVESVSWNDIQSFLTQLNAKTQGGYRLPTEAEWEYAARAGSTTAYACGDEESCLAEMAWYIPNAKDMPHPVGQLKANAWGLYDMHGNISEWVQDLYAPYTEGAQSNPTGPEKGDYRIQRGGHWGTYADRCRSASRQYGDPGGSDRNLGFRLARSLP</sequence>
<dbReference type="Gene3D" id="3.90.1580.10">
    <property type="entry name" value="paralog of FGE (formylglycine-generating enzyme)"/>
    <property type="match status" value="1"/>
</dbReference>
<dbReference type="InterPro" id="IPR042095">
    <property type="entry name" value="SUMF_sf"/>
</dbReference>
<dbReference type="EMBL" id="PFFQ01000015">
    <property type="protein sequence ID" value="PIW18042.1"/>
    <property type="molecule type" value="Genomic_DNA"/>
</dbReference>
<feature type="compositionally biased region" description="Low complexity" evidence="1">
    <location>
        <begin position="54"/>
        <end position="69"/>
    </location>
</feature>
<dbReference type="AlphaFoldDB" id="A0A2M7G7I4"/>
<proteinExistence type="predicted"/>
<gene>
    <name evidence="4" type="ORF">COW36_06465</name>
</gene>
<name>A0A2M7G7I4_9BACT</name>
<dbReference type="InterPro" id="IPR051043">
    <property type="entry name" value="Sulfatase_Mod_Factor_Kinase"/>
</dbReference>
<reference evidence="4 5" key="1">
    <citation type="submission" date="2017-09" db="EMBL/GenBank/DDBJ databases">
        <title>Depth-based differentiation of microbial function through sediment-hosted aquifers and enrichment of novel symbionts in the deep terrestrial subsurface.</title>
        <authorList>
            <person name="Probst A.J."/>
            <person name="Ladd B."/>
            <person name="Jarett J.K."/>
            <person name="Geller-Mcgrath D.E."/>
            <person name="Sieber C.M."/>
            <person name="Emerson J.B."/>
            <person name="Anantharaman K."/>
            <person name="Thomas B.C."/>
            <person name="Malmstrom R."/>
            <person name="Stieglmeier M."/>
            <person name="Klingl A."/>
            <person name="Woyke T."/>
            <person name="Ryan C.M."/>
            <person name="Banfield J.F."/>
        </authorList>
    </citation>
    <scope>NUCLEOTIDE SEQUENCE [LARGE SCALE GENOMIC DNA]</scope>
    <source>
        <strain evidence="4">CG17_big_fil_post_rev_8_21_14_2_50_48_46</strain>
    </source>
</reference>
<evidence type="ECO:0000256" key="2">
    <source>
        <dbReference type="SAM" id="SignalP"/>
    </source>
</evidence>
<evidence type="ECO:0000313" key="5">
    <source>
        <dbReference type="Proteomes" id="UP000231019"/>
    </source>
</evidence>
<feature type="region of interest" description="Disordered" evidence="1">
    <location>
        <begin position="45"/>
        <end position="70"/>
    </location>
</feature>
<organism evidence="4 5">
    <name type="scientific">bacterium (Candidatus Blackallbacteria) CG17_big_fil_post_rev_8_21_14_2_50_48_46</name>
    <dbReference type="NCBI Taxonomy" id="2014261"/>
    <lineage>
        <taxon>Bacteria</taxon>
        <taxon>Candidatus Blackallbacteria</taxon>
    </lineage>
</organism>
<dbReference type="PROSITE" id="PS51257">
    <property type="entry name" value="PROKAR_LIPOPROTEIN"/>
    <property type="match status" value="1"/>
</dbReference>
<keyword evidence="2" id="KW-0732">Signal</keyword>
<comment type="caution">
    <text evidence="4">The sequence shown here is derived from an EMBL/GenBank/DDBJ whole genome shotgun (WGS) entry which is preliminary data.</text>
</comment>
<feature type="domain" description="Sulfatase-modifying factor enzyme-like" evidence="3">
    <location>
        <begin position="82"/>
        <end position="290"/>
    </location>
</feature>
<dbReference type="InterPro" id="IPR016187">
    <property type="entry name" value="CTDL_fold"/>
</dbReference>